<dbReference type="Proteomes" id="UP001178275">
    <property type="component" value="Unassembled WGS sequence"/>
</dbReference>
<keyword evidence="1" id="KW-0472">Membrane</keyword>
<reference evidence="2" key="1">
    <citation type="submission" date="2023-07" db="EMBL/GenBank/DDBJ databases">
        <title>Murine gut Bacillus species.</title>
        <authorList>
            <person name="Gutman E."/>
            <person name="Hashuel R."/>
            <person name="Litvak Y."/>
        </authorList>
    </citation>
    <scope>NUCLEOTIDE SEQUENCE</scope>
    <source>
        <strain evidence="2">RU293</strain>
    </source>
</reference>
<protein>
    <submittedName>
        <fullName evidence="2">Uncharacterized protein</fullName>
    </submittedName>
</protein>
<proteinExistence type="predicted"/>
<keyword evidence="1" id="KW-1133">Transmembrane helix</keyword>
<evidence type="ECO:0000256" key="1">
    <source>
        <dbReference type="SAM" id="Phobius"/>
    </source>
</evidence>
<feature type="transmembrane region" description="Helical" evidence="1">
    <location>
        <begin position="35"/>
        <end position="51"/>
    </location>
</feature>
<accession>A0AA90P4W6</accession>
<name>A0AA90P4W6_9BACI</name>
<keyword evidence="1" id="KW-0812">Transmembrane</keyword>
<sequence length="53" mass="6136">MELLFGITIANILIGFVLAYITRNMESKKSTKVQSSVWGIMCIILILWWIFTK</sequence>
<dbReference type="AlphaFoldDB" id="A0AA90P4W6"/>
<evidence type="ECO:0000313" key="2">
    <source>
        <dbReference type="EMBL" id="MDP1453412.1"/>
    </source>
</evidence>
<dbReference type="EMBL" id="JAUUTW010000026">
    <property type="protein sequence ID" value="MDP1453412.1"/>
    <property type="molecule type" value="Genomic_DNA"/>
</dbReference>
<dbReference type="RefSeq" id="WP_305161501.1">
    <property type="nucleotide sequence ID" value="NZ_JAUUTW010000026.1"/>
</dbReference>
<evidence type="ECO:0000313" key="3">
    <source>
        <dbReference type="Proteomes" id="UP001178275"/>
    </source>
</evidence>
<organism evidence="2 3">
    <name type="scientific">Peribacillus frigoritolerans</name>
    <dbReference type="NCBI Taxonomy" id="450367"/>
    <lineage>
        <taxon>Bacteria</taxon>
        <taxon>Bacillati</taxon>
        <taxon>Bacillota</taxon>
        <taxon>Bacilli</taxon>
        <taxon>Bacillales</taxon>
        <taxon>Bacillaceae</taxon>
        <taxon>Peribacillus</taxon>
    </lineage>
</organism>
<gene>
    <name evidence="2" type="ORF">Q8G36_20820</name>
</gene>
<comment type="caution">
    <text evidence="2">The sequence shown here is derived from an EMBL/GenBank/DDBJ whole genome shotgun (WGS) entry which is preliminary data.</text>
</comment>